<feature type="region of interest" description="Disordered" evidence="1">
    <location>
        <begin position="288"/>
        <end position="321"/>
    </location>
</feature>
<feature type="region of interest" description="Disordered" evidence="1">
    <location>
        <begin position="334"/>
        <end position="428"/>
    </location>
</feature>
<name>A0A444ZAC1_ARAHY</name>
<feature type="compositionally biased region" description="Low complexity" evidence="1">
    <location>
        <begin position="387"/>
        <end position="406"/>
    </location>
</feature>
<feature type="compositionally biased region" description="Polar residues" evidence="1">
    <location>
        <begin position="366"/>
        <end position="376"/>
    </location>
</feature>
<comment type="caution">
    <text evidence="2">The sequence shown here is derived from an EMBL/GenBank/DDBJ whole genome shotgun (WGS) entry which is preliminary data.</text>
</comment>
<gene>
    <name evidence="2" type="ORF">Ahy_B05g079590</name>
</gene>
<dbReference type="PANTHER" id="PTHR31973">
    <property type="entry name" value="POLYPROTEIN, PUTATIVE-RELATED"/>
    <property type="match status" value="1"/>
</dbReference>
<dbReference type="AlphaFoldDB" id="A0A444ZAC1"/>
<protein>
    <recommendedName>
        <fullName evidence="4">CCHC-type domain-containing protein</fullName>
    </recommendedName>
</protein>
<evidence type="ECO:0008006" key="4">
    <source>
        <dbReference type="Google" id="ProtNLM"/>
    </source>
</evidence>
<organism evidence="2 3">
    <name type="scientific">Arachis hypogaea</name>
    <name type="common">Peanut</name>
    <dbReference type="NCBI Taxonomy" id="3818"/>
    <lineage>
        <taxon>Eukaryota</taxon>
        <taxon>Viridiplantae</taxon>
        <taxon>Streptophyta</taxon>
        <taxon>Embryophyta</taxon>
        <taxon>Tracheophyta</taxon>
        <taxon>Spermatophyta</taxon>
        <taxon>Magnoliopsida</taxon>
        <taxon>eudicotyledons</taxon>
        <taxon>Gunneridae</taxon>
        <taxon>Pentapetalae</taxon>
        <taxon>rosids</taxon>
        <taxon>fabids</taxon>
        <taxon>Fabales</taxon>
        <taxon>Fabaceae</taxon>
        <taxon>Papilionoideae</taxon>
        <taxon>50 kb inversion clade</taxon>
        <taxon>dalbergioids sensu lato</taxon>
        <taxon>Dalbergieae</taxon>
        <taxon>Pterocarpus clade</taxon>
        <taxon>Arachis</taxon>
    </lineage>
</organism>
<dbReference type="PANTHER" id="PTHR31973:SF197">
    <property type="entry name" value="SWIM-TYPE DOMAIN-CONTAINING PROTEIN"/>
    <property type="match status" value="1"/>
</dbReference>
<reference evidence="2 3" key="1">
    <citation type="submission" date="2019-01" db="EMBL/GenBank/DDBJ databases">
        <title>Sequencing of cultivated peanut Arachis hypogaea provides insights into genome evolution and oil improvement.</title>
        <authorList>
            <person name="Chen X."/>
        </authorList>
    </citation>
    <scope>NUCLEOTIDE SEQUENCE [LARGE SCALE GENOMIC DNA]</scope>
    <source>
        <strain evidence="3">cv. Fuhuasheng</strain>
        <tissue evidence="2">Leaves</tissue>
    </source>
</reference>
<proteinExistence type="predicted"/>
<feature type="compositionally biased region" description="Basic residues" evidence="1">
    <location>
        <begin position="294"/>
        <end position="305"/>
    </location>
</feature>
<dbReference type="EMBL" id="SDMP01000015">
    <property type="protein sequence ID" value="RYR11104.1"/>
    <property type="molecule type" value="Genomic_DNA"/>
</dbReference>
<evidence type="ECO:0000313" key="2">
    <source>
        <dbReference type="EMBL" id="RYR11104.1"/>
    </source>
</evidence>
<feature type="compositionally biased region" description="Basic residues" evidence="1">
    <location>
        <begin position="334"/>
        <end position="345"/>
    </location>
</feature>
<evidence type="ECO:0000313" key="3">
    <source>
        <dbReference type="Proteomes" id="UP000289738"/>
    </source>
</evidence>
<keyword evidence="3" id="KW-1185">Reference proteome</keyword>
<accession>A0A444ZAC1</accession>
<dbReference type="Proteomes" id="UP000289738">
    <property type="component" value="Chromosome B05"/>
</dbReference>
<evidence type="ECO:0000256" key="1">
    <source>
        <dbReference type="SAM" id="MobiDB-lite"/>
    </source>
</evidence>
<sequence length="451" mass="51784">MQTHRVGILHTKWLEAQFKKKVESNPRIKIRELQAKAHKKWNVTVTKSMAAKSKQKTLSQIQGACREQYRRINDYCAELLRANPGSSVSLKVIRSPNFVQEGLLPALDEVIPRVDNRYCVRHLYNNFRKKFSGLELKNQMWRCAKFWSRSRFSFYSKCDSLVNNMSESFNVVIVEAREKLIVTMLEDIRVYIMTRWAANRARIQVYQGNIMPTIRKKLEKRAKYARDWRPFWSAASKYEVMCGLDKFVVDLAAYDYYKKDAYLRCYQEVIHLLNGPDLWERSQYDDVMPPPYRKPSHRLVKKRKRGPGDEDNRSQTHLSCRGQTQRCSNCGALGHKKSGCTKPNKKNQSASQQVGKGPKKARPTDHSTQPKNQTKNVAGPAPPQSNPKAPSSQPLPKKSSAAASSTSKKDSHSQPTKRKRHFSVIQTGAPHIPMQKLKLMAKLPPSAWGNL</sequence>